<dbReference type="PANTHER" id="PTHR23028">
    <property type="entry name" value="ACETYLTRANSFERASE"/>
    <property type="match status" value="1"/>
</dbReference>
<keyword evidence="4" id="KW-1185">Reference proteome</keyword>
<feature type="transmembrane region" description="Helical" evidence="1">
    <location>
        <begin position="37"/>
        <end position="57"/>
    </location>
</feature>
<protein>
    <submittedName>
        <fullName evidence="3">Peptidoglycan/LPS O-acetylase OafA/YrhL</fullName>
    </submittedName>
</protein>
<evidence type="ECO:0000313" key="4">
    <source>
        <dbReference type="Proteomes" id="UP000533533"/>
    </source>
</evidence>
<feature type="transmembrane region" description="Helical" evidence="1">
    <location>
        <begin position="191"/>
        <end position="210"/>
    </location>
</feature>
<evidence type="ECO:0000256" key="1">
    <source>
        <dbReference type="SAM" id="Phobius"/>
    </source>
</evidence>
<feature type="transmembrane region" description="Helical" evidence="1">
    <location>
        <begin position="12"/>
        <end position="31"/>
    </location>
</feature>
<reference evidence="3 4" key="1">
    <citation type="submission" date="2020-08" db="EMBL/GenBank/DDBJ databases">
        <title>Genomic Encyclopedia of Type Strains, Phase IV (KMG-V): Genome sequencing to study the core and pangenomes of soil and plant-associated prokaryotes.</title>
        <authorList>
            <person name="Whitman W."/>
        </authorList>
    </citation>
    <scope>NUCLEOTIDE SEQUENCE [LARGE SCALE GENOMIC DNA]</scope>
    <source>
        <strain evidence="3 4">SRMrh-85</strain>
    </source>
</reference>
<feature type="transmembrane region" description="Helical" evidence="1">
    <location>
        <begin position="134"/>
        <end position="153"/>
    </location>
</feature>
<proteinExistence type="predicted"/>
<sequence length="374" mass="41100">MKTPNRSLEGLRGAAALIVVLYHLGQVAHFTGVIRSGYLAVDLFFVLSGLVICSSYDERLRSGWSEVWRFLVRRIGRLWPLHITTAILFYVIGGLPLILTHSGLFAPTGAEALSIVTLTQGMNFFDHAIGNPNAWSTGDEFYVYLLFAGVCLLARRQVQIGLACGLVVAGLAVTIYIDAGACRYNGHCMDLGFTFGWARCIAGFSLGCLIAHFRTRLLTVATPTVQVVTAIVALSLMIGAYTIPLSAFAAPFVFAMVIVSLISDRGPLASLLQTRPLQYLGRVSYSLYLSHAVFVMPLAELLWLGKYGISYQLAGTIVFLLCALCMTQFLHRYIEVPFRDRIYAWADSRTQHFVSPPPPDCREDRGCQVGASTR</sequence>
<gene>
    <name evidence="3" type="ORF">FHX59_007226</name>
</gene>
<comment type="caution">
    <text evidence="3">The sequence shown here is derived from an EMBL/GenBank/DDBJ whole genome shotgun (WGS) entry which is preliminary data.</text>
</comment>
<dbReference type="InterPro" id="IPR050879">
    <property type="entry name" value="Acyltransferase_3"/>
</dbReference>
<dbReference type="Pfam" id="PF01757">
    <property type="entry name" value="Acyl_transf_3"/>
    <property type="match status" value="1"/>
</dbReference>
<keyword evidence="1" id="KW-0472">Membrane</keyword>
<feature type="transmembrane region" description="Helical" evidence="1">
    <location>
        <begin position="243"/>
        <end position="262"/>
    </location>
</feature>
<accession>A0ABR6FZD5</accession>
<feature type="transmembrane region" description="Helical" evidence="1">
    <location>
        <begin position="78"/>
        <end position="99"/>
    </location>
</feature>
<dbReference type="PANTHER" id="PTHR23028:SF131">
    <property type="entry name" value="BLR2367 PROTEIN"/>
    <property type="match status" value="1"/>
</dbReference>
<feature type="transmembrane region" description="Helical" evidence="1">
    <location>
        <begin position="309"/>
        <end position="331"/>
    </location>
</feature>
<dbReference type="EMBL" id="JACHVZ010000031">
    <property type="protein sequence ID" value="MBB2932738.1"/>
    <property type="molecule type" value="Genomic_DNA"/>
</dbReference>
<dbReference type="RefSeq" id="WP_165822950.1">
    <property type="nucleotide sequence ID" value="NZ_JACHVZ010000031.1"/>
</dbReference>
<evidence type="ECO:0000259" key="2">
    <source>
        <dbReference type="Pfam" id="PF01757"/>
    </source>
</evidence>
<feature type="transmembrane region" description="Helical" evidence="1">
    <location>
        <begin position="217"/>
        <end position="237"/>
    </location>
</feature>
<feature type="domain" description="Acyltransferase 3" evidence="2">
    <location>
        <begin position="6"/>
        <end position="326"/>
    </location>
</feature>
<organism evidence="3 4">
    <name type="scientific">Paraburkholderia silvatlantica</name>
    <dbReference type="NCBI Taxonomy" id="321895"/>
    <lineage>
        <taxon>Bacteria</taxon>
        <taxon>Pseudomonadati</taxon>
        <taxon>Pseudomonadota</taxon>
        <taxon>Betaproteobacteria</taxon>
        <taxon>Burkholderiales</taxon>
        <taxon>Burkholderiaceae</taxon>
        <taxon>Paraburkholderia</taxon>
    </lineage>
</organism>
<dbReference type="Proteomes" id="UP000533533">
    <property type="component" value="Unassembled WGS sequence"/>
</dbReference>
<name>A0ABR6FZD5_9BURK</name>
<feature type="transmembrane region" description="Helical" evidence="1">
    <location>
        <begin position="283"/>
        <end position="303"/>
    </location>
</feature>
<evidence type="ECO:0000313" key="3">
    <source>
        <dbReference type="EMBL" id="MBB2932738.1"/>
    </source>
</evidence>
<feature type="transmembrane region" description="Helical" evidence="1">
    <location>
        <begin position="160"/>
        <end position="179"/>
    </location>
</feature>
<dbReference type="InterPro" id="IPR002656">
    <property type="entry name" value="Acyl_transf_3_dom"/>
</dbReference>
<keyword evidence="1" id="KW-0812">Transmembrane</keyword>
<keyword evidence="1" id="KW-1133">Transmembrane helix</keyword>